<feature type="transmembrane region" description="Helical" evidence="1">
    <location>
        <begin position="40"/>
        <end position="73"/>
    </location>
</feature>
<reference evidence="2 3" key="1">
    <citation type="submission" date="2016-02" db="EMBL/GenBank/DDBJ databases">
        <title>Complete Genome Sequence of Propionibacterium acidipropionici ATCC 55737.</title>
        <authorList>
            <person name="Luna Flores C.H."/>
            <person name="Nielsen L.K."/>
            <person name="Marcellin E."/>
        </authorList>
    </citation>
    <scope>NUCLEOTIDE SEQUENCE [LARGE SCALE GENOMIC DNA]</scope>
    <source>
        <strain evidence="2 3">ATCC 55737</strain>
    </source>
</reference>
<name>A0AAC9FC26_9ACTN</name>
<protein>
    <submittedName>
        <fullName evidence="2">Pilus assembly protein TadB</fullName>
    </submittedName>
</protein>
<dbReference type="EMBL" id="CP014352">
    <property type="protein sequence ID" value="AMS05338.1"/>
    <property type="molecule type" value="Genomic_DNA"/>
</dbReference>
<dbReference type="PANTHER" id="PTHR35007:SF4">
    <property type="entry name" value="CONSERVED TRANSMEMBRANE PROTEIN-RELATED"/>
    <property type="match status" value="1"/>
</dbReference>
<gene>
    <name evidence="2" type="ORF">AXH35_07575</name>
</gene>
<dbReference type="Proteomes" id="UP000075221">
    <property type="component" value="Chromosome"/>
</dbReference>
<dbReference type="RefSeq" id="WP_062819456.1">
    <property type="nucleotide sequence ID" value="NZ_CP014352.1"/>
</dbReference>
<evidence type="ECO:0000256" key="1">
    <source>
        <dbReference type="SAM" id="Phobius"/>
    </source>
</evidence>
<sequence>MITALTAALAAAAAWTAVPGRRDGLTEPTPRRIPARLLEGVAALLAIVVAALVWGPGGAVWAVAAAIVAATVVRVGGEHRRRSLRRTRGRQVAEAARALAGRLSIGDVPAVALASVAREQPVLAAALRAQAVSADVPAALMTAAGVPGQESLAGLARAWRMAQLTGAPLAGATTAVADAMRRRTCLEATLEAELAGPRASGRLMGLLPAAGLLMAHTVGADPADFLLGSWPGRICVLAAVGLSCAGVLWSESIADRVYREVLP</sequence>
<accession>A0AAC9FC26</accession>
<feature type="transmembrane region" description="Helical" evidence="1">
    <location>
        <begin position="199"/>
        <end position="218"/>
    </location>
</feature>
<dbReference type="AlphaFoldDB" id="A0AAC9FC26"/>
<proteinExistence type="predicted"/>
<keyword evidence="1" id="KW-0812">Transmembrane</keyword>
<feature type="transmembrane region" description="Helical" evidence="1">
    <location>
        <begin position="230"/>
        <end position="249"/>
    </location>
</feature>
<evidence type="ECO:0000313" key="3">
    <source>
        <dbReference type="Proteomes" id="UP000075221"/>
    </source>
</evidence>
<organism evidence="2 3">
    <name type="scientific">Acidipropionibacterium acidipropionici</name>
    <dbReference type="NCBI Taxonomy" id="1748"/>
    <lineage>
        <taxon>Bacteria</taxon>
        <taxon>Bacillati</taxon>
        <taxon>Actinomycetota</taxon>
        <taxon>Actinomycetes</taxon>
        <taxon>Propionibacteriales</taxon>
        <taxon>Propionibacteriaceae</taxon>
        <taxon>Acidipropionibacterium</taxon>
    </lineage>
</organism>
<evidence type="ECO:0000313" key="2">
    <source>
        <dbReference type="EMBL" id="AMS05338.1"/>
    </source>
</evidence>
<keyword evidence="1" id="KW-0472">Membrane</keyword>
<dbReference type="PANTHER" id="PTHR35007">
    <property type="entry name" value="INTEGRAL MEMBRANE PROTEIN-RELATED"/>
    <property type="match status" value="1"/>
</dbReference>
<keyword evidence="1" id="KW-1133">Transmembrane helix</keyword>